<dbReference type="EMBL" id="JAYKXP010000155">
    <property type="protein sequence ID" value="KAK7021995.1"/>
    <property type="molecule type" value="Genomic_DNA"/>
</dbReference>
<proteinExistence type="predicted"/>
<feature type="compositionally biased region" description="Polar residues" evidence="1">
    <location>
        <begin position="167"/>
        <end position="176"/>
    </location>
</feature>
<feature type="region of interest" description="Disordered" evidence="1">
    <location>
        <begin position="135"/>
        <end position="197"/>
    </location>
</feature>
<dbReference type="AlphaFoldDB" id="A0AAW0B8C9"/>
<name>A0AAW0B8C9_9AGAR</name>
<reference evidence="2 3" key="1">
    <citation type="submission" date="2024-01" db="EMBL/GenBank/DDBJ databases">
        <title>A draft genome for a cacao thread blight-causing isolate of Paramarasmius palmivorus.</title>
        <authorList>
            <person name="Baruah I.K."/>
            <person name="Bukari Y."/>
            <person name="Amoako-Attah I."/>
            <person name="Meinhardt L.W."/>
            <person name="Bailey B.A."/>
            <person name="Cohen S.P."/>
        </authorList>
    </citation>
    <scope>NUCLEOTIDE SEQUENCE [LARGE SCALE GENOMIC DNA]</scope>
    <source>
        <strain evidence="2 3">GH-12</strain>
    </source>
</reference>
<gene>
    <name evidence="2" type="ORF">VNI00_017097</name>
</gene>
<evidence type="ECO:0000256" key="1">
    <source>
        <dbReference type="SAM" id="MobiDB-lite"/>
    </source>
</evidence>
<keyword evidence="3" id="KW-1185">Reference proteome</keyword>
<feature type="compositionally biased region" description="Polar residues" evidence="1">
    <location>
        <begin position="135"/>
        <end position="159"/>
    </location>
</feature>
<comment type="caution">
    <text evidence="2">The sequence shown here is derived from an EMBL/GenBank/DDBJ whole genome shotgun (WGS) entry which is preliminary data.</text>
</comment>
<evidence type="ECO:0000313" key="2">
    <source>
        <dbReference type="EMBL" id="KAK7021995.1"/>
    </source>
</evidence>
<evidence type="ECO:0000313" key="3">
    <source>
        <dbReference type="Proteomes" id="UP001383192"/>
    </source>
</evidence>
<organism evidence="2 3">
    <name type="scientific">Paramarasmius palmivorus</name>
    <dbReference type="NCBI Taxonomy" id="297713"/>
    <lineage>
        <taxon>Eukaryota</taxon>
        <taxon>Fungi</taxon>
        <taxon>Dikarya</taxon>
        <taxon>Basidiomycota</taxon>
        <taxon>Agaricomycotina</taxon>
        <taxon>Agaricomycetes</taxon>
        <taxon>Agaricomycetidae</taxon>
        <taxon>Agaricales</taxon>
        <taxon>Marasmiineae</taxon>
        <taxon>Marasmiaceae</taxon>
        <taxon>Paramarasmius</taxon>
    </lineage>
</organism>
<sequence>MPTSSTSNNRRDDWDFAKVIDAIQCVVTVPPTKVDFVCTPKLYQGKQAVPLKPKGKNFYVFLDPRQDGSGYIGTIVRLPSSSPIKNLEHHKCATWALEQAKRDAELACPRLLIVELSKLFPGIMSSVPVTLNGQMQFPNPNSQGNNTSGSLEVSASPNLLCSPPSTPSRLRATSVTPMSPSSSAPEDPPAYQTTETNGDWGLYVVNDSGVAPFDGLRRAYRGLRAQLRLGTAALLLALSEEAADDWFNPSD</sequence>
<dbReference type="Proteomes" id="UP001383192">
    <property type="component" value="Unassembled WGS sequence"/>
</dbReference>
<accession>A0AAW0B8C9</accession>
<protein>
    <submittedName>
        <fullName evidence="2">Uncharacterized protein</fullName>
    </submittedName>
</protein>